<organism evidence="2 3">
    <name type="scientific">Oedothorax gibbosus</name>
    <dbReference type="NCBI Taxonomy" id="931172"/>
    <lineage>
        <taxon>Eukaryota</taxon>
        <taxon>Metazoa</taxon>
        <taxon>Ecdysozoa</taxon>
        <taxon>Arthropoda</taxon>
        <taxon>Chelicerata</taxon>
        <taxon>Arachnida</taxon>
        <taxon>Araneae</taxon>
        <taxon>Araneomorphae</taxon>
        <taxon>Entelegynae</taxon>
        <taxon>Araneoidea</taxon>
        <taxon>Linyphiidae</taxon>
        <taxon>Erigoninae</taxon>
        <taxon>Oedothorax</taxon>
    </lineage>
</organism>
<gene>
    <name evidence="2" type="ORF">JTE90_011764</name>
</gene>
<keyword evidence="3" id="KW-1185">Reference proteome</keyword>
<feature type="compositionally biased region" description="Acidic residues" evidence="1">
    <location>
        <begin position="1"/>
        <end position="12"/>
    </location>
</feature>
<dbReference type="EMBL" id="JAFNEN010000028">
    <property type="protein sequence ID" value="KAG8199296.1"/>
    <property type="molecule type" value="Genomic_DNA"/>
</dbReference>
<accession>A0AAV6VTB6</accession>
<dbReference type="Proteomes" id="UP000827092">
    <property type="component" value="Unassembled WGS sequence"/>
</dbReference>
<dbReference type="AlphaFoldDB" id="A0AAV6VTB6"/>
<sequence length="75" mass="8411">MEDAEDEEEDGGDPSRSAWKEHSHRKSHGGRMSPSTLLRPLRVTPVMSPPFKRVKFTCQLALMSSNSNDEDAALR</sequence>
<feature type="region of interest" description="Disordered" evidence="1">
    <location>
        <begin position="1"/>
        <end position="41"/>
    </location>
</feature>
<name>A0AAV6VTB6_9ARAC</name>
<reference evidence="2 3" key="1">
    <citation type="journal article" date="2022" name="Nat. Ecol. Evol.">
        <title>A masculinizing supergene underlies an exaggerated male reproductive morph in a spider.</title>
        <authorList>
            <person name="Hendrickx F."/>
            <person name="De Corte Z."/>
            <person name="Sonet G."/>
            <person name="Van Belleghem S.M."/>
            <person name="Kostlbacher S."/>
            <person name="Vangestel C."/>
        </authorList>
    </citation>
    <scope>NUCLEOTIDE SEQUENCE [LARGE SCALE GENOMIC DNA]</scope>
    <source>
        <strain evidence="2">W744_W776</strain>
    </source>
</reference>
<comment type="caution">
    <text evidence="2">The sequence shown here is derived from an EMBL/GenBank/DDBJ whole genome shotgun (WGS) entry which is preliminary data.</text>
</comment>
<evidence type="ECO:0000313" key="2">
    <source>
        <dbReference type="EMBL" id="KAG8199296.1"/>
    </source>
</evidence>
<proteinExistence type="predicted"/>
<protein>
    <submittedName>
        <fullName evidence="2">Uncharacterized protein</fullName>
    </submittedName>
</protein>
<evidence type="ECO:0000256" key="1">
    <source>
        <dbReference type="SAM" id="MobiDB-lite"/>
    </source>
</evidence>
<evidence type="ECO:0000313" key="3">
    <source>
        <dbReference type="Proteomes" id="UP000827092"/>
    </source>
</evidence>